<keyword evidence="3" id="KW-1185">Reference proteome</keyword>
<dbReference type="RefSeq" id="XP_065658939.1">
    <property type="nucleotide sequence ID" value="XM_065802867.1"/>
</dbReference>
<sequence>MKKTVLAVLGLFHVASSEENNYHIYCPTGGNSWCKFNIDKAKSTSVYKPGPGIPVYIIHKIKPIYADLSKGSELVKCLHSKTQNCNESFNHLIWERLPKSNYVGLASLEFGVNDAVANYNIGMNMKCILSNVYILTPTNVDSLSINEEVLECLPDEVKIYLSADQIETDDINKRNNFPVEFLNSLTPSSMPPHCLKLKIRCVIMLLRNLDLKAGLCNGTRMKICALRNNYIDVKVLIGVSGGKRIFVNRIKLAPNCL</sequence>
<evidence type="ECO:0000313" key="4">
    <source>
        <dbReference type="RefSeq" id="XP_065658939.1"/>
    </source>
</evidence>
<protein>
    <submittedName>
        <fullName evidence="4">Uncharacterized protein LOC136083466</fullName>
    </submittedName>
</protein>
<proteinExistence type="predicted"/>
<feature type="chain" id="PRO_5046372860" evidence="1">
    <location>
        <begin position="18"/>
        <end position="257"/>
    </location>
</feature>
<gene>
    <name evidence="4" type="primary">LOC136083466</name>
</gene>
<dbReference type="InterPro" id="IPR049163">
    <property type="entry name" value="Pif1-like_2B_dom"/>
</dbReference>
<organism evidence="3 4">
    <name type="scientific">Hydra vulgaris</name>
    <name type="common">Hydra</name>
    <name type="synonym">Hydra attenuata</name>
    <dbReference type="NCBI Taxonomy" id="6087"/>
    <lineage>
        <taxon>Eukaryota</taxon>
        <taxon>Metazoa</taxon>
        <taxon>Cnidaria</taxon>
        <taxon>Hydrozoa</taxon>
        <taxon>Hydroidolina</taxon>
        <taxon>Anthoathecata</taxon>
        <taxon>Aplanulata</taxon>
        <taxon>Hydridae</taxon>
        <taxon>Hydra</taxon>
    </lineage>
</organism>
<dbReference type="SUPFAM" id="SSF52540">
    <property type="entry name" value="P-loop containing nucleoside triphosphate hydrolases"/>
    <property type="match status" value="1"/>
</dbReference>
<evidence type="ECO:0000313" key="3">
    <source>
        <dbReference type="Proteomes" id="UP001652625"/>
    </source>
</evidence>
<evidence type="ECO:0000259" key="2">
    <source>
        <dbReference type="Pfam" id="PF21530"/>
    </source>
</evidence>
<feature type="signal peptide" evidence="1">
    <location>
        <begin position="1"/>
        <end position="17"/>
    </location>
</feature>
<dbReference type="InterPro" id="IPR027417">
    <property type="entry name" value="P-loop_NTPase"/>
</dbReference>
<dbReference type="Proteomes" id="UP001652625">
    <property type="component" value="Chromosome 08"/>
</dbReference>
<evidence type="ECO:0000256" key="1">
    <source>
        <dbReference type="SAM" id="SignalP"/>
    </source>
</evidence>
<dbReference type="Pfam" id="PF21530">
    <property type="entry name" value="Pif1_2B_dom"/>
    <property type="match status" value="1"/>
</dbReference>
<dbReference type="PANTHER" id="PTHR10492:SF57">
    <property type="entry name" value="ATP-DEPENDENT DNA HELICASE"/>
    <property type="match status" value="1"/>
</dbReference>
<dbReference type="PANTHER" id="PTHR10492">
    <property type="match status" value="1"/>
</dbReference>
<keyword evidence="1" id="KW-0732">Signal</keyword>
<reference evidence="4" key="1">
    <citation type="submission" date="2025-08" db="UniProtKB">
        <authorList>
            <consortium name="RefSeq"/>
        </authorList>
    </citation>
    <scope>IDENTIFICATION</scope>
</reference>
<accession>A0ABM4CB86</accession>
<name>A0ABM4CB86_HYDVU</name>
<feature type="domain" description="DNA helicase Pif1-like 2B" evidence="2">
    <location>
        <begin position="180"/>
        <end position="226"/>
    </location>
</feature>
<dbReference type="GeneID" id="136083466"/>